<sequence>MNNTDGPGPENMEEDYDPFETSINSTDREILIAQTDILDRELRKCASNVYWARNQDNLMAREFRERQQKYLSVNQFGVRKKENIDSEENIQNDTFDMSSLSEALDQTEASEEQFDIYKIIASLNKKK</sequence>
<dbReference type="AlphaFoldDB" id="A0A397VUX4"/>
<protein>
    <submittedName>
        <fullName evidence="2">Uncharacterized protein</fullName>
    </submittedName>
</protein>
<evidence type="ECO:0000313" key="3">
    <source>
        <dbReference type="Proteomes" id="UP000266673"/>
    </source>
</evidence>
<keyword evidence="3" id="KW-1185">Reference proteome</keyword>
<gene>
    <name evidence="2" type="ORF">C2G38_2163447</name>
</gene>
<organism evidence="2 3">
    <name type="scientific">Gigaspora rosea</name>
    <dbReference type="NCBI Taxonomy" id="44941"/>
    <lineage>
        <taxon>Eukaryota</taxon>
        <taxon>Fungi</taxon>
        <taxon>Fungi incertae sedis</taxon>
        <taxon>Mucoromycota</taxon>
        <taxon>Glomeromycotina</taxon>
        <taxon>Glomeromycetes</taxon>
        <taxon>Diversisporales</taxon>
        <taxon>Gigasporaceae</taxon>
        <taxon>Gigaspora</taxon>
    </lineage>
</organism>
<reference evidence="2 3" key="1">
    <citation type="submission" date="2018-06" db="EMBL/GenBank/DDBJ databases">
        <title>Comparative genomics reveals the genomic features of Rhizophagus irregularis, R. cerebriforme, R. diaphanum and Gigaspora rosea, and their symbiotic lifestyle signature.</title>
        <authorList>
            <person name="Morin E."/>
            <person name="San Clemente H."/>
            <person name="Chen E.C.H."/>
            <person name="De La Providencia I."/>
            <person name="Hainaut M."/>
            <person name="Kuo A."/>
            <person name="Kohler A."/>
            <person name="Murat C."/>
            <person name="Tang N."/>
            <person name="Roy S."/>
            <person name="Loubradou J."/>
            <person name="Henrissat B."/>
            <person name="Grigoriev I.V."/>
            <person name="Corradi N."/>
            <person name="Roux C."/>
            <person name="Martin F.M."/>
        </authorList>
    </citation>
    <scope>NUCLEOTIDE SEQUENCE [LARGE SCALE GENOMIC DNA]</scope>
    <source>
        <strain evidence="2 3">DAOM 194757</strain>
    </source>
</reference>
<name>A0A397VUX4_9GLOM</name>
<feature type="region of interest" description="Disordered" evidence="1">
    <location>
        <begin position="1"/>
        <end position="22"/>
    </location>
</feature>
<evidence type="ECO:0000313" key="2">
    <source>
        <dbReference type="EMBL" id="RIB26380.1"/>
    </source>
</evidence>
<dbReference type="EMBL" id="QKWP01000137">
    <property type="protein sequence ID" value="RIB26380.1"/>
    <property type="molecule type" value="Genomic_DNA"/>
</dbReference>
<proteinExistence type="predicted"/>
<comment type="caution">
    <text evidence="2">The sequence shown here is derived from an EMBL/GenBank/DDBJ whole genome shotgun (WGS) entry which is preliminary data.</text>
</comment>
<evidence type="ECO:0000256" key="1">
    <source>
        <dbReference type="SAM" id="MobiDB-lite"/>
    </source>
</evidence>
<dbReference type="Proteomes" id="UP000266673">
    <property type="component" value="Unassembled WGS sequence"/>
</dbReference>
<accession>A0A397VUX4</accession>